<dbReference type="GO" id="GO:0003676">
    <property type="term" value="F:nucleic acid binding"/>
    <property type="evidence" value="ECO:0007669"/>
    <property type="project" value="InterPro"/>
</dbReference>
<dbReference type="InterPro" id="IPR012337">
    <property type="entry name" value="RNaseH-like_sf"/>
</dbReference>
<name>A0A6J4LPL0_9ACTN</name>
<dbReference type="InterPro" id="IPR036397">
    <property type="entry name" value="RNaseH_sf"/>
</dbReference>
<sequence length="176" mass="20048">MIFARMQHGTMERMRVWYDAEFSTTAPDIGLVSLGAVAEDGRELYGVSSEFDPDAAHPWVKVNVLPQLPPPGDPAWMTRAQLRDALLEFLGEEPVLWAWYGAYDHVALCQLWGSMPELPRVVPRFTMDVRQLWEHLGRPPLPAQPSGLHHALDDARHVRTRWEALAERAYRLGLEV</sequence>
<gene>
    <name evidence="1" type="ORF">AVDCRST_MAG07-2151</name>
</gene>
<protein>
    <submittedName>
        <fullName evidence="1">Uncharacterized protein</fullName>
    </submittedName>
</protein>
<accession>A0A6J4LPL0</accession>
<dbReference type="Gene3D" id="3.30.420.10">
    <property type="entry name" value="Ribonuclease H-like superfamily/Ribonuclease H"/>
    <property type="match status" value="1"/>
</dbReference>
<dbReference type="AlphaFoldDB" id="A0A6J4LPL0"/>
<dbReference type="EMBL" id="CADCUB010000105">
    <property type="protein sequence ID" value="CAA9337380.1"/>
    <property type="molecule type" value="Genomic_DNA"/>
</dbReference>
<dbReference type="GO" id="GO:0008408">
    <property type="term" value="F:3'-5' exonuclease activity"/>
    <property type="evidence" value="ECO:0007669"/>
    <property type="project" value="InterPro"/>
</dbReference>
<dbReference type="NCBIfam" id="NF033638">
    <property type="entry name" value="RNase_AS"/>
    <property type="match status" value="1"/>
</dbReference>
<reference evidence="1" key="1">
    <citation type="submission" date="2020-02" db="EMBL/GenBank/DDBJ databases">
        <authorList>
            <person name="Meier V. D."/>
        </authorList>
    </citation>
    <scope>NUCLEOTIDE SEQUENCE</scope>
    <source>
        <strain evidence="1">AVDCRST_MAG07</strain>
    </source>
</reference>
<proteinExistence type="predicted"/>
<dbReference type="SUPFAM" id="SSF53098">
    <property type="entry name" value="Ribonuclease H-like"/>
    <property type="match status" value="1"/>
</dbReference>
<dbReference type="GO" id="GO:0000287">
    <property type="term" value="F:magnesium ion binding"/>
    <property type="evidence" value="ECO:0007669"/>
    <property type="project" value="InterPro"/>
</dbReference>
<evidence type="ECO:0000313" key="1">
    <source>
        <dbReference type="EMBL" id="CAA9337380.1"/>
    </source>
</evidence>
<organism evidence="1">
    <name type="scientific">uncultured Frankineae bacterium</name>
    <dbReference type="NCBI Taxonomy" id="437475"/>
    <lineage>
        <taxon>Bacteria</taxon>
        <taxon>Bacillati</taxon>
        <taxon>Actinomycetota</taxon>
        <taxon>Actinomycetes</taxon>
        <taxon>Frankiales</taxon>
        <taxon>environmental samples</taxon>
    </lineage>
</organism>
<dbReference type="InterPro" id="IPR030853">
    <property type="entry name" value="3_5_Exoribonuc_actinobac"/>
</dbReference>